<dbReference type="KEGG" id="sro:Sros_7912"/>
<dbReference type="InterPro" id="IPR011041">
    <property type="entry name" value="Quinoprot_gluc/sorb_DH_b-prop"/>
</dbReference>
<dbReference type="InterPro" id="IPR022409">
    <property type="entry name" value="PKD/Chitinase_dom"/>
</dbReference>
<dbReference type="PANTHER" id="PTHR19328:SF75">
    <property type="entry name" value="ALDOSE SUGAR DEHYDROGENASE YLII"/>
    <property type="match status" value="1"/>
</dbReference>
<feature type="domain" description="PKD" evidence="4">
    <location>
        <begin position="503"/>
        <end position="584"/>
    </location>
</feature>
<feature type="signal peptide" evidence="2">
    <location>
        <begin position="1"/>
        <end position="35"/>
    </location>
</feature>
<dbReference type="RefSeq" id="WP_012894298.1">
    <property type="nucleotide sequence ID" value="NC_013595.1"/>
</dbReference>
<evidence type="ECO:0000313" key="7">
    <source>
        <dbReference type="Proteomes" id="UP000002029"/>
    </source>
</evidence>
<keyword evidence="7" id="KW-1185">Reference proteome</keyword>
<dbReference type="Gene3D" id="2.60.120.260">
    <property type="entry name" value="Galactose-binding domain-like"/>
    <property type="match status" value="2"/>
</dbReference>
<reference evidence="6 7" key="1">
    <citation type="journal article" date="2010" name="Stand. Genomic Sci.">
        <title>Complete genome sequence of Streptosporangium roseum type strain (NI 9100).</title>
        <authorList>
            <person name="Nolan M."/>
            <person name="Sikorski J."/>
            <person name="Jando M."/>
            <person name="Lucas S."/>
            <person name="Lapidus A."/>
            <person name="Glavina Del Rio T."/>
            <person name="Chen F."/>
            <person name="Tice H."/>
            <person name="Pitluck S."/>
            <person name="Cheng J.F."/>
            <person name="Chertkov O."/>
            <person name="Sims D."/>
            <person name="Meincke L."/>
            <person name="Brettin T."/>
            <person name="Han C."/>
            <person name="Detter J.C."/>
            <person name="Bruce D."/>
            <person name="Goodwin L."/>
            <person name="Land M."/>
            <person name="Hauser L."/>
            <person name="Chang Y.J."/>
            <person name="Jeffries C.D."/>
            <person name="Ivanova N."/>
            <person name="Mavromatis K."/>
            <person name="Mikhailova N."/>
            <person name="Chen A."/>
            <person name="Palaniappan K."/>
            <person name="Chain P."/>
            <person name="Rohde M."/>
            <person name="Goker M."/>
            <person name="Bristow J."/>
            <person name="Eisen J.A."/>
            <person name="Markowitz V."/>
            <person name="Hugenholtz P."/>
            <person name="Kyrpides N.C."/>
            <person name="Klenk H.P."/>
        </authorList>
    </citation>
    <scope>NUCLEOTIDE SEQUENCE [LARGE SCALE GENOMIC DNA]</scope>
    <source>
        <strain evidence="7">ATCC 12428 / DSM 43021 / JCM 3005 / NI 9100</strain>
    </source>
</reference>
<dbReference type="OrthoDB" id="5522149at2"/>
<protein>
    <submittedName>
        <fullName evidence="6">Glucose/sorbosone dehydrogenase-like protein</fullName>
    </submittedName>
</protein>
<dbReference type="Pfam" id="PF00754">
    <property type="entry name" value="F5_F8_type_C"/>
    <property type="match status" value="1"/>
</dbReference>
<dbReference type="SUPFAM" id="SSF49299">
    <property type="entry name" value="PKD domain"/>
    <property type="match status" value="1"/>
</dbReference>
<dbReference type="eggNOG" id="COG2133">
    <property type="taxonomic scope" value="Bacteria"/>
</dbReference>
<evidence type="ECO:0000256" key="2">
    <source>
        <dbReference type="SAM" id="SignalP"/>
    </source>
</evidence>
<dbReference type="GO" id="GO:0030246">
    <property type="term" value="F:carbohydrate binding"/>
    <property type="evidence" value="ECO:0007669"/>
    <property type="project" value="InterPro"/>
</dbReference>
<sequence>MHSSRSPGRHRHRHRLIPLVAAVALLIMSPSVIPAAPAAAAPPVDPAGFQQVTLAKGVAEVGEPMSLAVLPDRSVLHTARDGTVRITDAAGATKVSGKIPVYFNDEEGMQGIGVDPGFAANRFVYLYYAPPLSTPPNGAPLEGTAADFARFDGVNRLSRFRLNTDGTLDTASEKTVLDVKTSRGACCHVGGDIDFDAAGNLYLTTGDDSEPGFNDGYAPLDDRPNRNPFLDAQRGAANTNDLRGKVLRIKVGADGSYTIPAGNMFPQGTPGTRPEIYAMGFRNPFRMSVDKATGVVYLGDYGPDAGAAGPRGPGGQVEFNRITGPGFYGWPYCTGGNTPAETYARYDYATATVGAKYDCAGGPENTSRNNTGQTRLPAAKPAWIAYDGCSLPEFGCGAESPMGGVVYRYSAALNSPVKFPQSLDGHFLAGELQRKWIKDIEVTAGGGRGTIQPFPWSGTLVMDMAFGPDGALYVLDYGTGWFNGNQDSALYRIEHIGTGGRAPIAKAAADRVSGKAPLTVAFSSAGSSDPDGGALTYSWTFGDGGTSTAANPTHTYTADGRRTATLTVRDGTGLTATADVVINVGNTAPTVTVQLPADGQVFSFGDAVPYRITATDPEDAAIDCARVKMTYILGHDTHGHPLASATGCSGTIQTPANGEHDGAANLFGVWDAEYTDGGGLTTHAQHVTQPKNRQAEHYTASQGVALFDKAAAHGAKTVGNIDNGDWIAFEPYVLNGVSKLTARVSSGGIGGTIQVRAGSPTGTLLGTATVQPTGGWETFTDVTATLSGAPPGTTALHLVFAGGTGALFDVDDFTLTVGSGPPPTPVLLSSGRPVTASSTEGAGFAAGNVVDGNAGTRWSSAFSDPQWVSVDLGSVRQVSRVRLQWEAAYGKAYRVETSVDGVSWSQVHSTVAGDGGADDIAFPAVGARHVRVYGTQRATVWGYSLWELEVYGA</sequence>
<dbReference type="SMART" id="SM00231">
    <property type="entry name" value="FA58C"/>
    <property type="match status" value="1"/>
</dbReference>
<dbReference type="Pfam" id="PF18911">
    <property type="entry name" value="PKD_4"/>
    <property type="match status" value="1"/>
</dbReference>
<keyword evidence="1 2" id="KW-0732">Signal</keyword>
<feature type="domain" description="F5/8 type C" evidence="3">
    <location>
        <begin position="814"/>
        <end position="953"/>
    </location>
</feature>
<feature type="domain" description="CBM6" evidence="5">
    <location>
        <begin position="691"/>
        <end position="816"/>
    </location>
</feature>
<dbReference type="Gene3D" id="2.60.40.10">
    <property type="entry name" value="Immunoglobulins"/>
    <property type="match status" value="1"/>
</dbReference>
<dbReference type="CDD" id="cd00146">
    <property type="entry name" value="PKD"/>
    <property type="match status" value="1"/>
</dbReference>
<evidence type="ECO:0000256" key="1">
    <source>
        <dbReference type="ARBA" id="ARBA00022729"/>
    </source>
</evidence>
<dbReference type="InterPro" id="IPR012938">
    <property type="entry name" value="Glc/Sorbosone_DH"/>
</dbReference>
<dbReference type="CAZy" id="CBM32">
    <property type="family name" value="Carbohydrate-Binding Module Family 32"/>
</dbReference>
<evidence type="ECO:0000313" key="6">
    <source>
        <dbReference type="EMBL" id="ACZ90568.1"/>
    </source>
</evidence>
<dbReference type="PROSITE" id="PS50022">
    <property type="entry name" value="FA58C_3"/>
    <property type="match status" value="1"/>
</dbReference>
<proteinExistence type="predicted"/>
<dbReference type="InterPro" id="IPR006584">
    <property type="entry name" value="Cellulose-bd_IV"/>
</dbReference>
<dbReference type="Gene3D" id="2.120.10.30">
    <property type="entry name" value="TolB, C-terminal domain"/>
    <property type="match status" value="1"/>
</dbReference>
<dbReference type="InterPro" id="IPR005084">
    <property type="entry name" value="CBM6"/>
</dbReference>
<dbReference type="HOGENOM" id="CLU_002470_0_1_11"/>
<dbReference type="InterPro" id="IPR011042">
    <property type="entry name" value="6-blade_b-propeller_TolB-like"/>
</dbReference>
<dbReference type="InterPro" id="IPR000421">
    <property type="entry name" value="FA58C"/>
</dbReference>
<dbReference type="Proteomes" id="UP000002029">
    <property type="component" value="Chromosome"/>
</dbReference>
<dbReference type="AlphaFoldDB" id="D2AUB3"/>
<dbReference type="eggNOG" id="COG3291">
    <property type="taxonomic scope" value="Bacteria"/>
</dbReference>
<dbReference type="PROSITE" id="PS51175">
    <property type="entry name" value="CBM6"/>
    <property type="match status" value="1"/>
</dbReference>
<dbReference type="SMART" id="SM00606">
    <property type="entry name" value="CBD_IV"/>
    <property type="match status" value="1"/>
</dbReference>
<dbReference type="EMBL" id="CP001814">
    <property type="protein sequence ID" value="ACZ90568.1"/>
    <property type="molecule type" value="Genomic_DNA"/>
</dbReference>
<dbReference type="Pfam" id="PF03422">
    <property type="entry name" value="CBM_6"/>
    <property type="match status" value="1"/>
</dbReference>
<evidence type="ECO:0000259" key="4">
    <source>
        <dbReference type="PROSITE" id="PS50093"/>
    </source>
</evidence>
<accession>D2AUB3</accession>
<name>D2AUB3_STRRD</name>
<gene>
    <name evidence="6" type="ordered locus">Sros_7912</name>
</gene>
<dbReference type="InterPro" id="IPR035986">
    <property type="entry name" value="PKD_dom_sf"/>
</dbReference>
<dbReference type="GO" id="GO:0005975">
    <property type="term" value="P:carbohydrate metabolic process"/>
    <property type="evidence" value="ECO:0007669"/>
    <property type="project" value="UniProtKB-ARBA"/>
</dbReference>
<dbReference type="InterPro" id="IPR000601">
    <property type="entry name" value="PKD_dom"/>
</dbReference>
<dbReference type="InterPro" id="IPR013783">
    <property type="entry name" value="Ig-like_fold"/>
</dbReference>
<dbReference type="InterPro" id="IPR008979">
    <property type="entry name" value="Galactose-bd-like_sf"/>
</dbReference>
<dbReference type="STRING" id="479432.Sros_7912"/>
<dbReference type="PANTHER" id="PTHR19328">
    <property type="entry name" value="HEDGEHOG-INTERACTING PROTEIN"/>
    <property type="match status" value="1"/>
</dbReference>
<dbReference type="PROSITE" id="PS50093">
    <property type="entry name" value="PKD"/>
    <property type="match status" value="1"/>
</dbReference>
<dbReference type="SMART" id="SM00089">
    <property type="entry name" value="PKD"/>
    <property type="match status" value="1"/>
</dbReference>
<dbReference type="SUPFAM" id="SSF50952">
    <property type="entry name" value="Soluble quinoprotein glucose dehydrogenase"/>
    <property type="match status" value="1"/>
</dbReference>
<evidence type="ECO:0000259" key="5">
    <source>
        <dbReference type="PROSITE" id="PS51175"/>
    </source>
</evidence>
<evidence type="ECO:0000259" key="3">
    <source>
        <dbReference type="PROSITE" id="PS50022"/>
    </source>
</evidence>
<dbReference type="CDD" id="cd04084">
    <property type="entry name" value="CBM6_xylanase-like"/>
    <property type="match status" value="1"/>
</dbReference>
<dbReference type="CAZy" id="CBM6">
    <property type="family name" value="Carbohydrate-Binding Module Family 6"/>
</dbReference>
<organism evidence="6 7">
    <name type="scientific">Streptosporangium roseum (strain ATCC 12428 / DSM 43021 / JCM 3005 / KCTC 9067 / NCIMB 10171 / NRRL 2505 / NI 9100)</name>
    <dbReference type="NCBI Taxonomy" id="479432"/>
    <lineage>
        <taxon>Bacteria</taxon>
        <taxon>Bacillati</taxon>
        <taxon>Actinomycetota</taxon>
        <taxon>Actinomycetes</taxon>
        <taxon>Streptosporangiales</taxon>
        <taxon>Streptosporangiaceae</taxon>
        <taxon>Streptosporangium</taxon>
    </lineage>
</organism>
<feature type="chain" id="PRO_5038848972" evidence="2">
    <location>
        <begin position="36"/>
        <end position="953"/>
    </location>
</feature>
<dbReference type="SUPFAM" id="SSF49785">
    <property type="entry name" value="Galactose-binding domain-like"/>
    <property type="match status" value="2"/>
</dbReference>
<dbReference type="Pfam" id="PF07995">
    <property type="entry name" value="GSDH"/>
    <property type="match status" value="1"/>
</dbReference>